<dbReference type="AlphaFoldDB" id="A0A5T9SK73"/>
<reference evidence="2" key="1">
    <citation type="submission" date="2018-10" db="EMBL/GenBank/DDBJ databases">
        <authorList>
            <consortium name="Veterinary Laboratory Investigation and Response Network"/>
        </authorList>
    </citation>
    <scope>NUCLEOTIDE SEQUENCE</scope>
    <source>
        <strain evidence="2">SAL-18-VL-OH-GA-0003</strain>
    </source>
</reference>
<dbReference type="EMBL" id="AAGHOJ010000072">
    <property type="protein sequence ID" value="EBO1428186.1"/>
    <property type="molecule type" value="Genomic_DNA"/>
</dbReference>
<evidence type="ECO:0000313" key="2">
    <source>
        <dbReference type="EMBL" id="EBO1428186.1"/>
    </source>
</evidence>
<feature type="compositionally biased region" description="Acidic residues" evidence="1">
    <location>
        <begin position="29"/>
        <end position="49"/>
    </location>
</feature>
<feature type="compositionally biased region" description="Basic and acidic residues" evidence="1">
    <location>
        <begin position="77"/>
        <end position="93"/>
    </location>
</feature>
<feature type="compositionally biased region" description="Acidic residues" evidence="1">
    <location>
        <begin position="59"/>
        <end position="76"/>
    </location>
</feature>
<feature type="region of interest" description="Disordered" evidence="1">
    <location>
        <begin position="363"/>
        <end position="386"/>
    </location>
</feature>
<proteinExistence type="predicted"/>
<organism evidence="2">
    <name type="scientific">Salmonella enterica</name>
    <name type="common">Salmonella choleraesuis</name>
    <dbReference type="NCBI Taxonomy" id="28901"/>
    <lineage>
        <taxon>Bacteria</taxon>
        <taxon>Pseudomonadati</taxon>
        <taxon>Pseudomonadota</taxon>
        <taxon>Gammaproteobacteria</taxon>
        <taxon>Enterobacterales</taxon>
        <taxon>Enterobacteriaceae</taxon>
        <taxon>Salmonella</taxon>
    </lineage>
</organism>
<gene>
    <name evidence="2" type="ORF">D5Q97_23230</name>
</gene>
<sequence length="411" mass="45123">MTTEATKQASDILAMSDDEILNMSVPPSEEVEQDTQNTPEEDVTTEQEEVVTTQSEETTTTDEPEEDNSEQSEVDEDAAKNLTSDKVDDKVDANEVDSNGKPITKAAPTTEDSGQSKSEEDKQSEGLPADFDYKAGYERLMAPFKANGKMITPQSPEEAISLMQMGANYTRKMQALQPYRKVMLMLENNGLMDEDKLSYLIDLDKKNPEAIRKLLKDSGTDPLDIDMEGEINYQKGNHRVSDTEAAFATELDDLKSTPEGQATLGVISQTWDEASKNALFENRGLLQTIQSQRENGIYDIITNEINRLNMLGQIPAGTPFIQAYNYVGDALAKQGAFNHLAGKPVEPKPEVTAQRAAVATRVVKPKPTVTHSEQASAASPSRAAPKKVERFINPLAMSDEEFAKLPNPGGL</sequence>
<feature type="region of interest" description="Disordered" evidence="1">
    <location>
        <begin position="1"/>
        <end position="130"/>
    </location>
</feature>
<evidence type="ECO:0000256" key="1">
    <source>
        <dbReference type="SAM" id="MobiDB-lite"/>
    </source>
</evidence>
<comment type="caution">
    <text evidence="2">The sequence shown here is derived from an EMBL/GenBank/DDBJ whole genome shotgun (WGS) entry which is preliminary data.</text>
</comment>
<evidence type="ECO:0008006" key="3">
    <source>
        <dbReference type="Google" id="ProtNLM"/>
    </source>
</evidence>
<protein>
    <recommendedName>
        <fullName evidence="3">Tape measure protein</fullName>
    </recommendedName>
</protein>
<name>A0A5T9SK73_SALER</name>
<accession>A0A5T9SK73</accession>